<evidence type="ECO:0000256" key="3">
    <source>
        <dbReference type="ARBA" id="ARBA00023004"/>
    </source>
</evidence>
<dbReference type="GO" id="GO:0005737">
    <property type="term" value="C:cytoplasm"/>
    <property type="evidence" value="ECO:0007669"/>
    <property type="project" value="TreeGrafter"/>
</dbReference>
<evidence type="ECO:0000313" key="8">
    <source>
        <dbReference type="EMBL" id="MBB3089026.1"/>
    </source>
</evidence>
<keyword evidence="3" id="KW-0408">Iron</keyword>
<dbReference type="Gene3D" id="3.30.9.10">
    <property type="entry name" value="D-Amino Acid Oxidase, subunit A, domain 2"/>
    <property type="match status" value="1"/>
</dbReference>
<dbReference type="AlphaFoldDB" id="A0A7W5A3I9"/>
<keyword evidence="2" id="KW-0479">Metal-binding</keyword>
<gene>
    <name evidence="8" type="ORF">FHS12_001972</name>
</gene>
<dbReference type="PROSITE" id="PS51296">
    <property type="entry name" value="RIESKE"/>
    <property type="match status" value="1"/>
</dbReference>
<dbReference type="Proteomes" id="UP000577707">
    <property type="component" value="Unassembled WGS sequence"/>
</dbReference>
<evidence type="ECO:0000256" key="5">
    <source>
        <dbReference type="ARBA" id="ARBA00023157"/>
    </source>
</evidence>
<organism evidence="8 9">
    <name type="scientific">Nocardioides albus</name>
    <dbReference type="NCBI Taxonomy" id="1841"/>
    <lineage>
        <taxon>Bacteria</taxon>
        <taxon>Bacillati</taxon>
        <taxon>Actinomycetota</taxon>
        <taxon>Actinomycetes</taxon>
        <taxon>Propionibacteriales</taxon>
        <taxon>Nocardioidaceae</taxon>
        <taxon>Nocardioides</taxon>
    </lineage>
</organism>
<dbReference type="SUPFAM" id="SSF51905">
    <property type="entry name" value="FAD/NAD(P)-binding domain"/>
    <property type="match status" value="1"/>
</dbReference>
<dbReference type="PRINTS" id="PR00162">
    <property type="entry name" value="RIESKE"/>
</dbReference>
<accession>A0A7W5A3I9</accession>
<evidence type="ECO:0000256" key="1">
    <source>
        <dbReference type="ARBA" id="ARBA00022714"/>
    </source>
</evidence>
<evidence type="ECO:0000256" key="6">
    <source>
        <dbReference type="SAM" id="MobiDB-lite"/>
    </source>
</evidence>
<dbReference type="GO" id="GO:0046872">
    <property type="term" value="F:metal ion binding"/>
    <property type="evidence" value="ECO:0007669"/>
    <property type="project" value="UniProtKB-KW"/>
</dbReference>
<protein>
    <submittedName>
        <fullName evidence="8">Glycine/D-amino acid oxidase-like deaminating enzyme/nitrite reductase/ring-hydroxylating ferredoxin subunit</fullName>
    </submittedName>
</protein>
<dbReference type="GO" id="GO:0016705">
    <property type="term" value="F:oxidoreductase activity, acting on paired donors, with incorporation or reduction of molecular oxygen"/>
    <property type="evidence" value="ECO:0007669"/>
    <property type="project" value="UniProtKB-ARBA"/>
</dbReference>
<dbReference type="Gene3D" id="2.102.10.10">
    <property type="entry name" value="Rieske [2Fe-2S] iron-sulphur domain"/>
    <property type="match status" value="1"/>
</dbReference>
<reference evidence="8 9" key="1">
    <citation type="submission" date="2020-08" db="EMBL/GenBank/DDBJ databases">
        <title>Genomic Encyclopedia of Type Strains, Phase III (KMG-III): the genomes of soil and plant-associated and newly described type strains.</title>
        <authorList>
            <person name="Whitman W."/>
        </authorList>
    </citation>
    <scope>NUCLEOTIDE SEQUENCE [LARGE SCALE GENOMIC DNA]</scope>
    <source>
        <strain evidence="8 9">CECT 3302</strain>
    </source>
</reference>
<comment type="caution">
    <text evidence="8">The sequence shown here is derived from an EMBL/GenBank/DDBJ whole genome shotgun (WGS) entry which is preliminary data.</text>
</comment>
<feature type="domain" description="Rieske" evidence="7">
    <location>
        <begin position="415"/>
        <end position="500"/>
    </location>
</feature>
<dbReference type="InterPro" id="IPR005805">
    <property type="entry name" value="Rieske_Fe-S_prot_C"/>
</dbReference>
<dbReference type="EMBL" id="JACHXG010000004">
    <property type="protein sequence ID" value="MBB3089026.1"/>
    <property type="molecule type" value="Genomic_DNA"/>
</dbReference>
<evidence type="ECO:0000256" key="4">
    <source>
        <dbReference type="ARBA" id="ARBA00023014"/>
    </source>
</evidence>
<feature type="region of interest" description="Disordered" evidence="6">
    <location>
        <begin position="1"/>
        <end position="21"/>
    </location>
</feature>
<dbReference type="InterPro" id="IPR017941">
    <property type="entry name" value="Rieske_2Fe-2S"/>
</dbReference>
<dbReference type="Pfam" id="PF00355">
    <property type="entry name" value="Rieske"/>
    <property type="match status" value="1"/>
</dbReference>
<evidence type="ECO:0000259" key="7">
    <source>
        <dbReference type="PROSITE" id="PS51296"/>
    </source>
</evidence>
<sequence>MWTDRPDSPDQTPNPDLFPEDDRFDDVVVGAGITGLTVGLLLARAGRRVGVVEARRMGSGTTGRTTGKLSLLQGIRLSQILGAQSHHVAQAYVDANREGQQWLLGFCTEHDVPVQTRDAVTYASADSELAKVREEHEAARSLGLDVRWADRLDVPFPLAGATVLADQVQFDPMDVLGALAAQLRSHGGTVHEGRRVMGVSVRGTPEITLDDGRVLGAENVVLATGVPTLDRGLYFAKVEPKRSYLLAFEGVEIPPGMYLSAASSSRSIRGVPGDATSAPRLLVGGAGHVVGRTESELSRVHELREWTARYFDGAVETHTWSAQDYASHDGIPFVGKLPRGGGRIHLATGYDKWGLTNGVAAARSIAGQILGSTPSWAKVLGRRITRPSGAARIAGLNGGVGLAAARSLARAESSTARVPAAEGAGTVGRDGLLPVGASRVEGRTCRVVALCTHLGGTLRWNDAEKSWDCPLHGSRFSASGEVLEGPATKALARRDASREA</sequence>
<keyword evidence="1" id="KW-0001">2Fe-2S</keyword>
<keyword evidence="4" id="KW-0411">Iron-sulfur</keyword>
<keyword evidence="9" id="KW-1185">Reference proteome</keyword>
<dbReference type="GO" id="GO:0051537">
    <property type="term" value="F:2 iron, 2 sulfur cluster binding"/>
    <property type="evidence" value="ECO:0007669"/>
    <property type="project" value="UniProtKB-KW"/>
</dbReference>
<evidence type="ECO:0000256" key="2">
    <source>
        <dbReference type="ARBA" id="ARBA00022723"/>
    </source>
</evidence>
<dbReference type="InterPro" id="IPR036188">
    <property type="entry name" value="FAD/NAD-bd_sf"/>
</dbReference>
<dbReference type="PANTHER" id="PTHR13847">
    <property type="entry name" value="SARCOSINE DEHYDROGENASE-RELATED"/>
    <property type="match status" value="1"/>
</dbReference>
<dbReference type="GO" id="GO:0004497">
    <property type="term" value="F:monooxygenase activity"/>
    <property type="evidence" value="ECO:0007669"/>
    <property type="project" value="UniProtKB-ARBA"/>
</dbReference>
<name>A0A7W5A3I9_9ACTN</name>
<dbReference type="SUPFAM" id="SSF50022">
    <property type="entry name" value="ISP domain"/>
    <property type="match status" value="1"/>
</dbReference>
<dbReference type="PANTHER" id="PTHR13847:SF274">
    <property type="entry name" value="RIESKE 2FE-2S IRON-SULFUR PROTEIN YHFW-RELATED"/>
    <property type="match status" value="1"/>
</dbReference>
<dbReference type="Gene3D" id="3.50.50.60">
    <property type="entry name" value="FAD/NAD(P)-binding domain"/>
    <property type="match status" value="1"/>
</dbReference>
<dbReference type="GO" id="GO:0016020">
    <property type="term" value="C:membrane"/>
    <property type="evidence" value="ECO:0007669"/>
    <property type="project" value="InterPro"/>
</dbReference>
<proteinExistence type="predicted"/>
<keyword evidence="5" id="KW-1015">Disulfide bond</keyword>
<dbReference type="RefSeq" id="WP_221208728.1">
    <property type="nucleotide sequence ID" value="NZ_BMQT01000002.1"/>
</dbReference>
<dbReference type="Pfam" id="PF01266">
    <property type="entry name" value="DAO"/>
    <property type="match status" value="1"/>
</dbReference>
<dbReference type="InterPro" id="IPR006076">
    <property type="entry name" value="FAD-dep_OxRdtase"/>
</dbReference>
<dbReference type="InterPro" id="IPR036922">
    <property type="entry name" value="Rieske_2Fe-2S_sf"/>
</dbReference>
<evidence type="ECO:0000313" key="9">
    <source>
        <dbReference type="Proteomes" id="UP000577707"/>
    </source>
</evidence>